<protein>
    <recommendedName>
        <fullName evidence="1">Calcineurin-like phosphoesterase domain-containing protein</fullName>
    </recommendedName>
</protein>
<comment type="caution">
    <text evidence="2">The sequence shown here is derived from an EMBL/GenBank/DDBJ whole genome shotgun (WGS) entry which is preliminary data.</text>
</comment>
<dbReference type="InterPro" id="IPR029052">
    <property type="entry name" value="Metallo-depent_PP-like"/>
</dbReference>
<evidence type="ECO:0000313" key="2">
    <source>
        <dbReference type="EMBL" id="THE13854.1"/>
    </source>
</evidence>
<dbReference type="EMBL" id="SLUB01000007">
    <property type="protein sequence ID" value="THE13854.1"/>
    <property type="molecule type" value="Genomic_DNA"/>
</dbReference>
<dbReference type="InterPro" id="IPR052963">
    <property type="entry name" value="Pantetheine_PDE"/>
</dbReference>
<proteinExistence type="predicted"/>
<dbReference type="PANTHER" id="PTHR36492">
    <property type="match status" value="1"/>
</dbReference>
<gene>
    <name evidence="2" type="ORF">E1I69_06505</name>
</gene>
<dbReference type="Pfam" id="PF00149">
    <property type="entry name" value="Metallophos"/>
    <property type="match status" value="1"/>
</dbReference>
<dbReference type="Proteomes" id="UP000306477">
    <property type="component" value="Unassembled WGS sequence"/>
</dbReference>
<dbReference type="Gene3D" id="3.60.21.10">
    <property type="match status" value="1"/>
</dbReference>
<accession>A0A4S3PWB5</accession>
<dbReference type="NCBIfam" id="TIGR03729">
    <property type="entry name" value="acc_ester"/>
    <property type="match status" value="1"/>
</dbReference>
<sequence length="267" mass="30923">MKIAVLSDIHEGLNRKNTGMDIVSQLKKWIEINSPEVFIISGDMTAGPKKSLNLLNHLQEEFTKMKLLFVHGNHDIYHGDSKSAYDMLLEFPGNLGNGPVELNDSWVVIGDGGWYDYTFGIEGYTEEQFSVGTFNDFTWPDKANAHWPSSDQCETKRYLEKLEGWLKDFQGKKIIMVTHVVPFPRYIQVKNEPSWDFFNAMMGSKRFGELADKYQVKKYIFGHIHTRYHEHYNGIEIICNPLGYYPHEWNSANAKEEIFSTIKLIEI</sequence>
<dbReference type="InterPro" id="IPR022302">
    <property type="entry name" value="Phosphoesterase_putative"/>
</dbReference>
<dbReference type="PANTHER" id="PTHR36492:SF2">
    <property type="entry name" value="[ACYL-CARRIER-PROTEIN] PHOSPHODIESTERASE PPTH"/>
    <property type="match status" value="1"/>
</dbReference>
<dbReference type="InterPro" id="IPR004843">
    <property type="entry name" value="Calcineurin-like_PHP"/>
</dbReference>
<dbReference type="AlphaFoldDB" id="A0A4S3PWB5"/>
<dbReference type="SUPFAM" id="SSF56300">
    <property type="entry name" value="Metallo-dependent phosphatases"/>
    <property type="match status" value="1"/>
</dbReference>
<evidence type="ECO:0000313" key="3">
    <source>
        <dbReference type="Proteomes" id="UP000306477"/>
    </source>
</evidence>
<feature type="domain" description="Calcineurin-like phosphoesterase" evidence="1">
    <location>
        <begin position="1"/>
        <end position="226"/>
    </location>
</feature>
<dbReference type="GO" id="GO:0016787">
    <property type="term" value="F:hydrolase activity"/>
    <property type="evidence" value="ECO:0007669"/>
    <property type="project" value="InterPro"/>
</dbReference>
<dbReference type="RefSeq" id="WP_136378790.1">
    <property type="nucleotide sequence ID" value="NZ_SLUB01000007.1"/>
</dbReference>
<keyword evidence="3" id="KW-1185">Reference proteome</keyword>
<name>A0A4S3PWB5_9BACI</name>
<reference evidence="2 3" key="1">
    <citation type="journal article" date="2019" name="Indoor Air">
        <title>Impacts of indoor surface finishes on bacterial viability.</title>
        <authorList>
            <person name="Hu J."/>
            <person name="Maamar S.B."/>
            <person name="Glawe A.J."/>
            <person name="Gottel N."/>
            <person name="Gilbert J.A."/>
            <person name="Hartmann E.M."/>
        </authorList>
    </citation>
    <scope>NUCLEOTIDE SEQUENCE [LARGE SCALE GENOMIC DNA]</scope>
    <source>
        <strain evidence="2 3">AF060A6</strain>
    </source>
</reference>
<evidence type="ECO:0000259" key="1">
    <source>
        <dbReference type="Pfam" id="PF00149"/>
    </source>
</evidence>
<organism evidence="2 3">
    <name type="scientific">Bacillus timonensis</name>
    <dbReference type="NCBI Taxonomy" id="1033734"/>
    <lineage>
        <taxon>Bacteria</taxon>
        <taxon>Bacillati</taxon>
        <taxon>Bacillota</taxon>
        <taxon>Bacilli</taxon>
        <taxon>Bacillales</taxon>
        <taxon>Bacillaceae</taxon>
        <taxon>Bacillus</taxon>
    </lineage>
</organism>
<dbReference type="STRING" id="1033734.GCA_000285535_02695"/>
<dbReference type="OrthoDB" id="113290at2"/>